<dbReference type="Pfam" id="PF00149">
    <property type="entry name" value="Metallophos"/>
    <property type="match status" value="1"/>
</dbReference>
<evidence type="ECO:0000256" key="1">
    <source>
        <dbReference type="ARBA" id="ARBA00022723"/>
    </source>
</evidence>
<dbReference type="InterPro" id="IPR029052">
    <property type="entry name" value="Metallo-depent_PP-like"/>
</dbReference>
<proteinExistence type="inferred from homology"/>
<organism evidence="6 7">
    <name type="scientific">Microbaculum marinisediminis</name>
    <dbReference type="NCBI Taxonomy" id="2931392"/>
    <lineage>
        <taxon>Bacteria</taxon>
        <taxon>Pseudomonadati</taxon>
        <taxon>Pseudomonadota</taxon>
        <taxon>Alphaproteobacteria</taxon>
        <taxon>Hyphomicrobiales</taxon>
        <taxon>Tepidamorphaceae</taxon>
        <taxon>Microbaculum</taxon>
    </lineage>
</organism>
<dbReference type="Proteomes" id="UP001320898">
    <property type="component" value="Unassembled WGS sequence"/>
</dbReference>
<dbReference type="InterPro" id="IPR050884">
    <property type="entry name" value="CNP_phosphodiesterase-III"/>
</dbReference>
<keyword evidence="1" id="KW-0479">Metal-binding</keyword>
<keyword evidence="3" id="KW-0408">Iron</keyword>
<dbReference type="PANTHER" id="PTHR42988">
    <property type="entry name" value="PHOSPHOHYDROLASE"/>
    <property type="match status" value="1"/>
</dbReference>
<evidence type="ECO:0000256" key="3">
    <source>
        <dbReference type="ARBA" id="ARBA00023004"/>
    </source>
</evidence>
<dbReference type="GO" id="GO:0016787">
    <property type="term" value="F:hydrolase activity"/>
    <property type="evidence" value="ECO:0007669"/>
    <property type="project" value="UniProtKB-KW"/>
</dbReference>
<dbReference type="GO" id="GO:0046872">
    <property type="term" value="F:metal ion binding"/>
    <property type="evidence" value="ECO:0007669"/>
    <property type="project" value="UniProtKB-KW"/>
</dbReference>
<dbReference type="RefSeq" id="WP_261615474.1">
    <property type="nucleotide sequence ID" value="NZ_JALIDZ010000003.1"/>
</dbReference>
<evidence type="ECO:0000259" key="5">
    <source>
        <dbReference type="Pfam" id="PF00149"/>
    </source>
</evidence>
<comment type="caution">
    <text evidence="6">The sequence shown here is derived from an EMBL/GenBank/DDBJ whole genome shotgun (WGS) entry which is preliminary data.</text>
</comment>
<reference evidence="6 7" key="1">
    <citation type="submission" date="2022-04" db="EMBL/GenBank/DDBJ databases">
        <authorList>
            <person name="Ye Y.-Q."/>
            <person name="Du Z.-J."/>
        </authorList>
    </citation>
    <scope>NUCLEOTIDE SEQUENCE [LARGE SCALE GENOMIC DNA]</scope>
    <source>
        <strain evidence="6 7">A6E488</strain>
    </source>
</reference>
<dbReference type="SUPFAM" id="SSF56300">
    <property type="entry name" value="Metallo-dependent phosphatases"/>
    <property type="match status" value="1"/>
</dbReference>
<evidence type="ECO:0000313" key="6">
    <source>
        <dbReference type="EMBL" id="MCT8971911.1"/>
    </source>
</evidence>
<dbReference type="Gene3D" id="3.60.21.10">
    <property type="match status" value="1"/>
</dbReference>
<feature type="domain" description="Calcineurin-like phosphoesterase" evidence="5">
    <location>
        <begin position="2"/>
        <end position="226"/>
    </location>
</feature>
<sequence length="310" mass="34253">MFRLAHLSDPHVPPETAPLRRELVSKRALGWINWRRSRHRIHRRDVLDALTGDLEHQSPDHIAVTGDLAIVSTASEWQSCRLWLQSLGPPDHVSLVPGNHDAYTRRAIPGTALAWREYMAGDPDTAAHSGFPYLRRRGPLAIIGCSSAVVSAPFMATGRIGRDQIARLKPLLRDLAHEGLFRVVLVHHTPIRTHGDRYRRMTDARAFRALLGDCGAELVLHGHEHRASLHWIAGPRQPVPVVGVPSASALEHGSKPGAQYNLYEVSGNAGAWTCRLRTRGFIGGELQELQETTLFENGQSTAPGGDFRAI</sequence>
<evidence type="ECO:0000256" key="4">
    <source>
        <dbReference type="ARBA" id="ARBA00025742"/>
    </source>
</evidence>
<protein>
    <submittedName>
        <fullName evidence="6">Metallophosphoesterase</fullName>
    </submittedName>
</protein>
<dbReference type="AlphaFoldDB" id="A0AAW5QZP5"/>
<keyword evidence="7" id="KW-1185">Reference proteome</keyword>
<evidence type="ECO:0000256" key="2">
    <source>
        <dbReference type="ARBA" id="ARBA00022801"/>
    </source>
</evidence>
<accession>A0AAW5QZP5</accession>
<dbReference type="InterPro" id="IPR004843">
    <property type="entry name" value="Calcineurin-like_PHP"/>
</dbReference>
<dbReference type="EMBL" id="JALIDZ010000003">
    <property type="protein sequence ID" value="MCT8971911.1"/>
    <property type="molecule type" value="Genomic_DNA"/>
</dbReference>
<evidence type="ECO:0000313" key="7">
    <source>
        <dbReference type="Proteomes" id="UP001320898"/>
    </source>
</evidence>
<gene>
    <name evidence="6" type="ORF">MUB46_08610</name>
</gene>
<comment type="similarity">
    <text evidence="4">Belongs to the cyclic nucleotide phosphodiesterase class-III family.</text>
</comment>
<name>A0AAW5QZP5_9HYPH</name>
<dbReference type="PANTHER" id="PTHR42988:SF2">
    <property type="entry name" value="CYCLIC NUCLEOTIDE PHOSPHODIESTERASE CBUA0032-RELATED"/>
    <property type="match status" value="1"/>
</dbReference>
<keyword evidence="2" id="KW-0378">Hydrolase</keyword>